<accession>A0ABT4CVJ6</accession>
<feature type="domain" description="DUF1540" evidence="1">
    <location>
        <begin position="7"/>
        <end position="49"/>
    </location>
</feature>
<dbReference type="RefSeq" id="WP_268050996.1">
    <property type="nucleotide sequence ID" value="NZ_JAPQES010000006.1"/>
</dbReference>
<comment type="caution">
    <text evidence="2">The sequence shown here is derived from an EMBL/GenBank/DDBJ whole genome shotgun (WGS) entry which is preliminary data.</text>
</comment>
<evidence type="ECO:0000313" key="3">
    <source>
        <dbReference type="Proteomes" id="UP001079657"/>
    </source>
</evidence>
<dbReference type="InterPro" id="IPR011437">
    <property type="entry name" value="DUF1540"/>
</dbReference>
<evidence type="ECO:0000313" key="2">
    <source>
        <dbReference type="EMBL" id="MCY6372076.1"/>
    </source>
</evidence>
<sequence length="52" mass="5882">MNRNNSIGCTVCECKFHDNNKNFCTLERINVVKHTIAADTVECTDCGSFQKK</sequence>
<dbReference type="EMBL" id="JAPQES010000006">
    <property type="protein sequence ID" value="MCY6372076.1"/>
    <property type="molecule type" value="Genomic_DNA"/>
</dbReference>
<keyword evidence="3" id="KW-1185">Reference proteome</keyword>
<name>A0ABT4CVJ6_9CLOT</name>
<organism evidence="2 3">
    <name type="scientific">Clostridium ganghwense</name>
    <dbReference type="NCBI Taxonomy" id="312089"/>
    <lineage>
        <taxon>Bacteria</taxon>
        <taxon>Bacillati</taxon>
        <taxon>Bacillota</taxon>
        <taxon>Clostridia</taxon>
        <taxon>Eubacteriales</taxon>
        <taxon>Clostridiaceae</taxon>
        <taxon>Clostridium</taxon>
    </lineage>
</organism>
<dbReference type="Proteomes" id="UP001079657">
    <property type="component" value="Unassembled WGS sequence"/>
</dbReference>
<proteinExistence type="predicted"/>
<gene>
    <name evidence="2" type="ORF">OXH55_15680</name>
</gene>
<evidence type="ECO:0000259" key="1">
    <source>
        <dbReference type="Pfam" id="PF07561"/>
    </source>
</evidence>
<reference evidence="2" key="1">
    <citation type="submission" date="2022-12" db="EMBL/GenBank/DDBJ databases">
        <authorList>
            <person name="Wang J."/>
        </authorList>
    </citation>
    <scope>NUCLEOTIDE SEQUENCE</scope>
    <source>
        <strain evidence="2">HY-42-06</strain>
    </source>
</reference>
<protein>
    <submittedName>
        <fullName evidence="2">DUF1540 domain-containing protein</fullName>
    </submittedName>
</protein>
<dbReference type="Pfam" id="PF07561">
    <property type="entry name" value="DUF1540"/>
    <property type="match status" value="1"/>
</dbReference>